<dbReference type="AlphaFoldDB" id="A0A0D0BUN9"/>
<proteinExistence type="predicted"/>
<feature type="non-terminal residue" evidence="2">
    <location>
        <position position="1"/>
    </location>
</feature>
<dbReference type="Pfam" id="PF18803">
    <property type="entry name" value="CxC2"/>
    <property type="match status" value="1"/>
</dbReference>
<organism evidence="2 3">
    <name type="scientific">Collybiopsis luxurians FD-317 M1</name>
    <dbReference type="NCBI Taxonomy" id="944289"/>
    <lineage>
        <taxon>Eukaryota</taxon>
        <taxon>Fungi</taxon>
        <taxon>Dikarya</taxon>
        <taxon>Basidiomycota</taxon>
        <taxon>Agaricomycotina</taxon>
        <taxon>Agaricomycetes</taxon>
        <taxon>Agaricomycetidae</taxon>
        <taxon>Agaricales</taxon>
        <taxon>Marasmiineae</taxon>
        <taxon>Omphalotaceae</taxon>
        <taxon>Collybiopsis</taxon>
        <taxon>Collybiopsis luxurians</taxon>
    </lineage>
</organism>
<dbReference type="HOGENOM" id="CLU_003703_1_2_1"/>
<evidence type="ECO:0000313" key="3">
    <source>
        <dbReference type="Proteomes" id="UP000053593"/>
    </source>
</evidence>
<evidence type="ECO:0000313" key="2">
    <source>
        <dbReference type="EMBL" id="KIK59211.1"/>
    </source>
</evidence>
<feature type="domain" description="CxC2-like cysteine cluster KDZ transposase-associated" evidence="1">
    <location>
        <begin position="52"/>
        <end position="158"/>
    </location>
</feature>
<protein>
    <recommendedName>
        <fullName evidence="1">CxC2-like cysteine cluster KDZ transposase-associated domain-containing protein</fullName>
    </recommendedName>
</protein>
<sequence>CIECRTSNGVYRCKDCTGGFPHCQKCILCSHRSLPLHSIEKWDGSHFIQVSLHSLGLKYQLGHLPGEYCNHVTPAHTNFHVIHSNGIHEVSIAYCRCIGVPQHYKQLLEVGWWPATGQEPQTAATVNVLQCFHVLNLCGHISPTDFYQSLEEITNGTG</sequence>
<feature type="non-terminal residue" evidence="2">
    <location>
        <position position="158"/>
    </location>
</feature>
<name>A0A0D0BUN9_9AGAR</name>
<dbReference type="InterPro" id="IPR041457">
    <property type="entry name" value="CxC2_KDZ-assoc"/>
</dbReference>
<dbReference type="Proteomes" id="UP000053593">
    <property type="component" value="Unassembled WGS sequence"/>
</dbReference>
<keyword evidence="3" id="KW-1185">Reference proteome</keyword>
<reference evidence="2 3" key="1">
    <citation type="submission" date="2014-04" db="EMBL/GenBank/DDBJ databases">
        <title>Evolutionary Origins and Diversification of the Mycorrhizal Mutualists.</title>
        <authorList>
            <consortium name="DOE Joint Genome Institute"/>
            <consortium name="Mycorrhizal Genomics Consortium"/>
            <person name="Kohler A."/>
            <person name="Kuo A."/>
            <person name="Nagy L.G."/>
            <person name="Floudas D."/>
            <person name="Copeland A."/>
            <person name="Barry K.W."/>
            <person name="Cichocki N."/>
            <person name="Veneault-Fourrey C."/>
            <person name="LaButti K."/>
            <person name="Lindquist E.A."/>
            <person name="Lipzen A."/>
            <person name="Lundell T."/>
            <person name="Morin E."/>
            <person name="Murat C."/>
            <person name="Riley R."/>
            <person name="Ohm R."/>
            <person name="Sun H."/>
            <person name="Tunlid A."/>
            <person name="Henrissat B."/>
            <person name="Grigoriev I.V."/>
            <person name="Hibbett D.S."/>
            <person name="Martin F."/>
        </authorList>
    </citation>
    <scope>NUCLEOTIDE SEQUENCE [LARGE SCALE GENOMIC DNA]</scope>
    <source>
        <strain evidence="2 3">FD-317 M1</strain>
    </source>
</reference>
<dbReference type="OrthoDB" id="3235114at2759"/>
<gene>
    <name evidence="2" type="ORF">GYMLUDRAFT_117917</name>
</gene>
<dbReference type="EMBL" id="KN834781">
    <property type="protein sequence ID" value="KIK59211.1"/>
    <property type="molecule type" value="Genomic_DNA"/>
</dbReference>
<evidence type="ECO:0000259" key="1">
    <source>
        <dbReference type="Pfam" id="PF18803"/>
    </source>
</evidence>
<accession>A0A0D0BUN9</accession>